<evidence type="ECO:0000256" key="1">
    <source>
        <dbReference type="ARBA" id="ARBA00004418"/>
    </source>
</evidence>
<dbReference type="PANTHER" id="PTHR38102">
    <property type="entry name" value="PERIPLASMIC CHAPERONE SPY"/>
    <property type="match status" value="1"/>
</dbReference>
<feature type="signal peptide" evidence="6">
    <location>
        <begin position="1"/>
        <end position="25"/>
    </location>
</feature>
<comment type="similarity">
    <text evidence="2">Belongs to the CpxP/Spy family.</text>
</comment>
<evidence type="ECO:0000256" key="6">
    <source>
        <dbReference type="SAM" id="SignalP"/>
    </source>
</evidence>
<protein>
    <submittedName>
        <fullName evidence="7">Spy/CpxP family protein refolding chaperone</fullName>
    </submittedName>
</protein>
<evidence type="ECO:0000256" key="5">
    <source>
        <dbReference type="SAM" id="MobiDB-lite"/>
    </source>
</evidence>
<dbReference type="AlphaFoldDB" id="A0A9D7E5Z3"/>
<reference evidence="7" key="1">
    <citation type="submission" date="2020-10" db="EMBL/GenBank/DDBJ databases">
        <title>Connecting structure to function with the recovery of over 1000 high-quality activated sludge metagenome-assembled genomes encoding full-length rRNA genes using long-read sequencing.</title>
        <authorList>
            <person name="Singleton C.M."/>
            <person name="Petriglieri F."/>
            <person name="Kristensen J.M."/>
            <person name="Kirkegaard R.H."/>
            <person name="Michaelsen T.Y."/>
            <person name="Andersen M.H."/>
            <person name="Karst S.M."/>
            <person name="Dueholm M.S."/>
            <person name="Nielsen P.H."/>
            <person name="Albertsen M."/>
        </authorList>
    </citation>
    <scope>NUCLEOTIDE SEQUENCE</scope>
    <source>
        <strain evidence="7">Bjer_18-Q3-R1-45_BAT3C.347</strain>
    </source>
</reference>
<dbReference type="PIRSF" id="PIRSF034445">
    <property type="entry name" value="CpxP_Spy"/>
    <property type="match status" value="1"/>
</dbReference>
<dbReference type="Proteomes" id="UP000807785">
    <property type="component" value="Unassembled WGS sequence"/>
</dbReference>
<dbReference type="PANTHER" id="PTHR38102:SF1">
    <property type="entry name" value="PERIPLASMIC CHAPERONE SPY"/>
    <property type="match status" value="1"/>
</dbReference>
<feature type="region of interest" description="Disordered" evidence="5">
    <location>
        <begin position="136"/>
        <end position="163"/>
    </location>
</feature>
<comment type="subcellular location">
    <subcellularLocation>
        <location evidence="1">Periplasm</location>
    </subcellularLocation>
</comment>
<feature type="compositionally biased region" description="Basic and acidic residues" evidence="5">
    <location>
        <begin position="145"/>
        <end position="163"/>
    </location>
</feature>
<dbReference type="GO" id="GO:0030288">
    <property type="term" value="C:outer membrane-bounded periplasmic space"/>
    <property type="evidence" value="ECO:0007669"/>
    <property type="project" value="TreeGrafter"/>
</dbReference>
<proteinExistence type="inferred from homology"/>
<keyword evidence="4" id="KW-0574">Periplasm</keyword>
<evidence type="ECO:0000256" key="3">
    <source>
        <dbReference type="ARBA" id="ARBA00022729"/>
    </source>
</evidence>
<evidence type="ECO:0000313" key="7">
    <source>
        <dbReference type="EMBL" id="MBK6974433.1"/>
    </source>
</evidence>
<dbReference type="InterPro" id="IPR012899">
    <property type="entry name" value="LTXXQ"/>
</dbReference>
<dbReference type="Pfam" id="PF07813">
    <property type="entry name" value="LTXXQ"/>
    <property type="match status" value="1"/>
</dbReference>
<dbReference type="GO" id="GO:0051082">
    <property type="term" value="F:unfolded protein binding"/>
    <property type="evidence" value="ECO:0007669"/>
    <property type="project" value="TreeGrafter"/>
</dbReference>
<evidence type="ECO:0000256" key="2">
    <source>
        <dbReference type="ARBA" id="ARBA00008441"/>
    </source>
</evidence>
<sequence length="163" mass="18047">MNKHTVTRLLIASSIALAVPLAAHADPMMDGWGGRMHRHGAHGMFGADDFPRFLRGLNLTDAQREKVKTIVQAQAPAMQEKAKEARNARMELWSLSTSGQYDEAKAKSLADGGTKAMAEIALMRARSGSQIYQVLTPEQQTQLKQRMESFKSRRVDGDKPPRS</sequence>
<evidence type="ECO:0000256" key="4">
    <source>
        <dbReference type="ARBA" id="ARBA00022764"/>
    </source>
</evidence>
<dbReference type="InterPro" id="IPR052211">
    <property type="entry name" value="Cpx_auxiliary_protein"/>
</dbReference>
<comment type="caution">
    <text evidence="7">The sequence shown here is derived from an EMBL/GenBank/DDBJ whole genome shotgun (WGS) entry which is preliminary data.</text>
</comment>
<evidence type="ECO:0000313" key="8">
    <source>
        <dbReference type="Proteomes" id="UP000807785"/>
    </source>
</evidence>
<keyword evidence="3 6" id="KW-0732">Signal</keyword>
<organism evidence="7 8">
    <name type="scientific">Candidatus Methylophosphatis roskildensis</name>
    <dbReference type="NCBI Taxonomy" id="2899263"/>
    <lineage>
        <taxon>Bacteria</taxon>
        <taxon>Pseudomonadati</taxon>
        <taxon>Pseudomonadota</taxon>
        <taxon>Betaproteobacteria</taxon>
        <taxon>Nitrosomonadales</taxon>
        <taxon>Sterolibacteriaceae</taxon>
        <taxon>Candidatus Methylophosphatis</taxon>
    </lineage>
</organism>
<gene>
    <name evidence="7" type="ORF">IPH26_16295</name>
</gene>
<dbReference type="Gene3D" id="1.20.120.1490">
    <property type="match status" value="1"/>
</dbReference>
<feature type="chain" id="PRO_5038560607" evidence="6">
    <location>
        <begin position="26"/>
        <end position="163"/>
    </location>
</feature>
<accession>A0A9D7E5Z3</accession>
<dbReference type="CDD" id="cd09916">
    <property type="entry name" value="CpxP_like"/>
    <property type="match status" value="1"/>
</dbReference>
<dbReference type="EMBL" id="JADJEV010000004">
    <property type="protein sequence ID" value="MBK6974433.1"/>
    <property type="molecule type" value="Genomic_DNA"/>
</dbReference>
<name>A0A9D7E5Z3_9PROT</name>